<dbReference type="OrthoDB" id="5393606at2759"/>
<feature type="transmembrane region" description="Helical" evidence="7">
    <location>
        <begin position="127"/>
        <end position="152"/>
    </location>
</feature>
<dbReference type="PANTHER" id="PTHR33048:SF157">
    <property type="entry name" value="INTEGRAL MEMBRANE PROTEIN"/>
    <property type="match status" value="1"/>
</dbReference>
<feature type="transmembrane region" description="Helical" evidence="7">
    <location>
        <begin position="44"/>
        <end position="65"/>
    </location>
</feature>
<comment type="caution">
    <text evidence="9">The sequence shown here is derived from an EMBL/GenBank/DDBJ whole genome shotgun (WGS) entry which is preliminary data.</text>
</comment>
<dbReference type="InterPro" id="IPR049326">
    <property type="entry name" value="Rhodopsin_dom_fungi"/>
</dbReference>
<evidence type="ECO:0000313" key="12">
    <source>
        <dbReference type="Proteomes" id="UP000784919"/>
    </source>
</evidence>
<feature type="transmembrane region" description="Helical" evidence="7">
    <location>
        <begin position="181"/>
        <end position="200"/>
    </location>
</feature>
<dbReference type="EMBL" id="SRPS01000274">
    <property type="protein sequence ID" value="KAG5960712.1"/>
    <property type="molecule type" value="Genomic_DNA"/>
</dbReference>
<evidence type="ECO:0000256" key="7">
    <source>
        <dbReference type="SAM" id="Phobius"/>
    </source>
</evidence>
<dbReference type="PANTHER" id="PTHR33048">
    <property type="entry name" value="PTH11-LIKE INTEGRAL MEMBRANE PROTEIN (AFU_ORTHOLOGUE AFUA_5G11245)"/>
    <property type="match status" value="1"/>
</dbReference>
<keyword evidence="11" id="KW-1185">Reference proteome</keyword>
<feature type="transmembrane region" description="Helical" evidence="7">
    <location>
        <begin position="12"/>
        <end position="32"/>
    </location>
</feature>
<keyword evidence="4 7" id="KW-0472">Membrane</keyword>
<dbReference type="GO" id="GO:0016020">
    <property type="term" value="C:membrane"/>
    <property type="evidence" value="ECO:0007669"/>
    <property type="project" value="UniProtKB-SubCell"/>
</dbReference>
<evidence type="ECO:0000256" key="5">
    <source>
        <dbReference type="ARBA" id="ARBA00038359"/>
    </source>
</evidence>
<evidence type="ECO:0000256" key="2">
    <source>
        <dbReference type="ARBA" id="ARBA00022692"/>
    </source>
</evidence>
<dbReference type="InterPro" id="IPR052337">
    <property type="entry name" value="SAT4-like"/>
</dbReference>
<accession>A0A9P7MMT5</accession>
<feature type="domain" description="Rhodopsin" evidence="8">
    <location>
        <begin position="28"/>
        <end position="271"/>
    </location>
</feature>
<reference evidence="9 11" key="1">
    <citation type="journal article" date="2020" name="bioRxiv">
        <title>Whole genome comparisons of ergot fungi reveals the divergence and evolution of species within the genus Claviceps are the result of varying mechanisms driving genome evolution and host range expansion.</title>
        <authorList>
            <person name="Wyka S.A."/>
            <person name="Mondo S.J."/>
            <person name="Liu M."/>
            <person name="Dettman J."/>
            <person name="Nalam V."/>
            <person name="Broders K.D."/>
        </authorList>
    </citation>
    <scope>NUCLEOTIDE SEQUENCE</scope>
    <source>
        <strain evidence="9">CCC 1102</strain>
        <strain evidence="10 11">LM583</strain>
    </source>
</reference>
<feature type="transmembrane region" description="Helical" evidence="7">
    <location>
        <begin position="247"/>
        <end position="275"/>
    </location>
</feature>
<name>A0A9P7MMT5_9HYPO</name>
<proteinExistence type="inferred from homology"/>
<sequence length="380" mass="41399">MPDRTVTAESLVAVGAVPLGLVIVAVALRFYARRHQKASLLADDWLMLPALMSFIGACSCVFYAVHLQAVGYSTFEISKEQRQATLERSGKTQISLSLVSIICLGCIKASALFFYKRIFCVAGRKAVLNVIIIILLVIIACWVVIFEFLLAFQCGTHFSAPWDGTQLKYCTRSYPTLQAQATSNLVLDLIVLVLPVYPVIQLQTTRSRKVAIVGIFLLACLSSQSFFLAVGQSAIHRIDPEKYLSRVVFYMILEMGVGLVAVNLPSIWMVFASVAPDALLRSIRSVVSIASFRSGRSRSSRERHDPEPFGSSASSSSVLPLSSTGMKSVIGAPYELKSQSPVTDEFEPIPLAGDHATRLEETRYSICKETGSSVNSANGG</sequence>
<keyword evidence="3 7" id="KW-1133">Transmembrane helix</keyword>
<feature type="region of interest" description="Disordered" evidence="6">
    <location>
        <begin position="297"/>
        <end position="321"/>
    </location>
</feature>
<feature type="transmembrane region" description="Helical" evidence="7">
    <location>
        <begin position="94"/>
        <end position="115"/>
    </location>
</feature>
<dbReference type="AlphaFoldDB" id="A0A9P7MMT5"/>
<keyword evidence="2 7" id="KW-0812">Transmembrane</keyword>
<comment type="subcellular location">
    <subcellularLocation>
        <location evidence="1">Membrane</location>
        <topology evidence="1">Multi-pass membrane protein</topology>
    </subcellularLocation>
</comment>
<organism evidence="9 12">
    <name type="scientific">Claviceps arundinis</name>
    <dbReference type="NCBI Taxonomy" id="1623583"/>
    <lineage>
        <taxon>Eukaryota</taxon>
        <taxon>Fungi</taxon>
        <taxon>Dikarya</taxon>
        <taxon>Ascomycota</taxon>
        <taxon>Pezizomycotina</taxon>
        <taxon>Sordariomycetes</taxon>
        <taxon>Hypocreomycetidae</taxon>
        <taxon>Hypocreales</taxon>
        <taxon>Clavicipitaceae</taxon>
        <taxon>Claviceps</taxon>
    </lineage>
</organism>
<evidence type="ECO:0000259" key="8">
    <source>
        <dbReference type="Pfam" id="PF20684"/>
    </source>
</evidence>
<gene>
    <name evidence="9" type="ORF">E4U56_004215</name>
    <name evidence="10" type="ORF">E4U57_005502</name>
</gene>
<dbReference type="Proteomes" id="UP000784919">
    <property type="component" value="Unassembled WGS sequence"/>
</dbReference>
<evidence type="ECO:0000256" key="4">
    <source>
        <dbReference type="ARBA" id="ARBA00023136"/>
    </source>
</evidence>
<dbReference type="Proteomes" id="UP000742024">
    <property type="component" value="Unassembled WGS sequence"/>
</dbReference>
<evidence type="ECO:0000313" key="10">
    <source>
        <dbReference type="EMBL" id="KAG5964254.1"/>
    </source>
</evidence>
<evidence type="ECO:0000256" key="6">
    <source>
        <dbReference type="SAM" id="MobiDB-lite"/>
    </source>
</evidence>
<feature type="compositionally biased region" description="Low complexity" evidence="6">
    <location>
        <begin position="311"/>
        <end position="321"/>
    </location>
</feature>
<dbReference type="EMBL" id="SRPR01000043">
    <property type="protein sequence ID" value="KAG5964254.1"/>
    <property type="molecule type" value="Genomic_DNA"/>
</dbReference>
<evidence type="ECO:0000313" key="11">
    <source>
        <dbReference type="Proteomes" id="UP000742024"/>
    </source>
</evidence>
<protein>
    <recommendedName>
        <fullName evidence="8">Rhodopsin domain-containing protein</fullName>
    </recommendedName>
</protein>
<feature type="transmembrane region" description="Helical" evidence="7">
    <location>
        <begin position="212"/>
        <end position="235"/>
    </location>
</feature>
<evidence type="ECO:0000256" key="1">
    <source>
        <dbReference type="ARBA" id="ARBA00004141"/>
    </source>
</evidence>
<dbReference type="Pfam" id="PF20684">
    <property type="entry name" value="Fung_rhodopsin"/>
    <property type="match status" value="1"/>
</dbReference>
<evidence type="ECO:0000313" key="9">
    <source>
        <dbReference type="EMBL" id="KAG5960712.1"/>
    </source>
</evidence>
<evidence type="ECO:0000256" key="3">
    <source>
        <dbReference type="ARBA" id="ARBA00022989"/>
    </source>
</evidence>
<comment type="similarity">
    <text evidence="5">Belongs to the SAT4 family.</text>
</comment>